<evidence type="ECO:0000256" key="8">
    <source>
        <dbReference type="HAMAP-Rule" id="MF_00500"/>
    </source>
</evidence>
<evidence type="ECO:0000256" key="1">
    <source>
        <dbReference type="ARBA" id="ARBA00003134"/>
    </source>
</evidence>
<comment type="caution">
    <text evidence="9">The sequence shown here is derived from an EMBL/GenBank/DDBJ whole genome shotgun (WGS) entry which is preliminary data.</text>
</comment>
<evidence type="ECO:0000313" key="9">
    <source>
        <dbReference type="EMBL" id="KWT81194.1"/>
    </source>
</evidence>
<dbReference type="GO" id="GO:0005840">
    <property type="term" value="C:ribosome"/>
    <property type="evidence" value="ECO:0007669"/>
    <property type="project" value="UniProtKB-KW"/>
</dbReference>
<evidence type="ECO:0000313" key="10">
    <source>
        <dbReference type="Proteomes" id="UP000060487"/>
    </source>
</evidence>
<keyword evidence="5 8" id="KW-0689">Ribosomal protein</keyword>
<dbReference type="NCBIfam" id="TIGR00029">
    <property type="entry name" value="S20"/>
    <property type="match status" value="1"/>
</dbReference>
<gene>
    <name evidence="8 9" type="primary">rpsT</name>
    <name evidence="9" type="ORF">ASN18_2618</name>
</gene>
<keyword evidence="4 8" id="KW-0694">RNA-binding</keyword>
<evidence type="ECO:0000256" key="5">
    <source>
        <dbReference type="ARBA" id="ARBA00022980"/>
    </source>
</evidence>
<evidence type="ECO:0000256" key="6">
    <source>
        <dbReference type="ARBA" id="ARBA00023274"/>
    </source>
</evidence>
<keyword evidence="6 8" id="KW-0687">Ribonucleoprotein</keyword>
<evidence type="ECO:0000256" key="3">
    <source>
        <dbReference type="ARBA" id="ARBA00022730"/>
    </source>
</evidence>
<dbReference type="PANTHER" id="PTHR33398">
    <property type="entry name" value="30S RIBOSOMAL PROTEIN S20"/>
    <property type="match status" value="1"/>
</dbReference>
<comment type="function">
    <text evidence="1 8">Binds directly to 16S ribosomal RNA.</text>
</comment>
<dbReference type="Pfam" id="PF01649">
    <property type="entry name" value="Ribosomal_S20p"/>
    <property type="match status" value="1"/>
</dbReference>
<organism evidence="9 10">
    <name type="scientific">Candidatus Magnetominusculus xianensis</name>
    <dbReference type="NCBI Taxonomy" id="1748249"/>
    <lineage>
        <taxon>Bacteria</taxon>
        <taxon>Pseudomonadati</taxon>
        <taxon>Nitrospirota</taxon>
        <taxon>Nitrospiria</taxon>
        <taxon>Nitrospirales</taxon>
        <taxon>Nitrospiraceae</taxon>
        <taxon>Candidatus Magnetominusculus</taxon>
    </lineage>
</organism>
<keyword evidence="10" id="KW-1185">Reference proteome</keyword>
<dbReference type="InterPro" id="IPR002583">
    <property type="entry name" value="Ribosomal_bS20"/>
</dbReference>
<keyword evidence="3 8" id="KW-0699">rRNA-binding</keyword>
<dbReference type="EMBL" id="LNQR01000100">
    <property type="protein sequence ID" value="KWT81194.1"/>
    <property type="molecule type" value="Genomic_DNA"/>
</dbReference>
<dbReference type="SUPFAM" id="SSF46992">
    <property type="entry name" value="Ribosomal protein S20"/>
    <property type="match status" value="1"/>
</dbReference>
<dbReference type="RefSeq" id="WP_085053239.1">
    <property type="nucleotide sequence ID" value="NZ_LNQR01000100.1"/>
</dbReference>
<dbReference type="Gene3D" id="1.20.58.110">
    <property type="entry name" value="Ribosomal protein S20"/>
    <property type="match status" value="1"/>
</dbReference>
<proteinExistence type="inferred from homology"/>
<protein>
    <recommendedName>
        <fullName evidence="7 8">Small ribosomal subunit protein bS20</fullName>
    </recommendedName>
</protein>
<sequence>MAARSRPKKSPSVIKRARQSVKRQLVNKMIKSKLKTLAKKVEEAITSNNTEEAQKTLIEAVRAYAKAASNGVIHKNNSARNISRLTLKVNKILLKAQAA</sequence>
<comment type="similarity">
    <text evidence="2 8">Belongs to the bacterial ribosomal protein bS20 family.</text>
</comment>
<dbReference type="HAMAP" id="MF_00500">
    <property type="entry name" value="Ribosomal_bS20"/>
    <property type="match status" value="1"/>
</dbReference>
<dbReference type="Proteomes" id="UP000060487">
    <property type="component" value="Unassembled WGS sequence"/>
</dbReference>
<name>A0ABR5SCK4_9BACT</name>
<evidence type="ECO:0000256" key="7">
    <source>
        <dbReference type="ARBA" id="ARBA00035136"/>
    </source>
</evidence>
<accession>A0ABR5SCK4</accession>
<evidence type="ECO:0000256" key="4">
    <source>
        <dbReference type="ARBA" id="ARBA00022884"/>
    </source>
</evidence>
<dbReference type="PANTHER" id="PTHR33398:SF1">
    <property type="entry name" value="SMALL RIBOSOMAL SUBUNIT PROTEIN BS20C"/>
    <property type="match status" value="1"/>
</dbReference>
<evidence type="ECO:0000256" key="2">
    <source>
        <dbReference type="ARBA" id="ARBA00007634"/>
    </source>
</evidence>
<reference evidence="9 10" key="1">
    <citation type="submission" date="2015-11" db="EMBL/GenBank/DDBJ databases">
        <authorList>
            <person name="Lin W."/>
        </authorList>
    </citation>
    <scope>NUCLEOTIDE SEQUENCE [LARGE SCALE GENOMIC DNA]</scope>
    <source>
        <strain evidence="9 10">HCH-1</strain>
    </source>
</reference>
<dbReference type="InterPro" id="IPR036510">
    <property type="entry name" value="Ribosomal_bS20_sf"/>
</dbReference>